<sequence>MESAAGPSGFMIDGMAGNRIGHGLIAEFRFGTGAEVVLFAPVGEIMWKNYENGKYGYHLNEWITFLDIL</sequence>
<evidence type="ECO:0000313" key="1">
    <source>
        <dbReference type="EMBL" id="CAL1289299.1"/>
    </source>
</evidence>
<evidence type="ECO:0000313" key="2">
    <source>
        <dbReference type="Proteomes" id="UP001497382"/>
    </source>
</evidence>
<gene>
    <name evidence="1" type="ORF">LARSCL_LOCUS15848</name>
</gene>
<proteinExistence type="predicted"/>
<organism evidence="1 2">
    <name type="scientific">Larinioides sclopetarius</name>
    <dbReference type="NCBI Taxonomy" id="280406"/>
    <lineage>
        <taxon>Eukaryota</taxon>
        <taxon>Metazoa</taxon>
        <taxon>Ecdysozoa</taxon>
        <taxon>Arthropoda</taxon>
        <taxon>Chelicerata</taxon>
        <taxon>Arachnida</taxon>
        <taxon>Araneae</taxon>
        <taxon>Araneomorphae</taxon>
        <taxon>Entelegynae</taxon>
        <taxon>Araneoidea</taxon>
        <taxon>Araneidae</taxon>
        <taxon>Larinioides</taxon>
    </lineage>
</organism>
<keyword evidence="2" id="KW-1185">Reference proteome</keyword>
<protein>
    <submittedName>
        <fullName evidence="1">Uncharacterized protein</fullName>
    </submittedName>
</protein>
<accession>A0AAV2AZX5</accession>
<dbReference type="EMBL" id="CAXIEN010000246">
    <property type="protein sequence ID" value="CAL1289299.1"/>
    <property type="molecule type" value="Genomic_DNA"/>
</dbReference>
<name>A0AAV2AZX5_9ARAC</name>
<comment type="caution">
    <text evidence="1">The sequence shown here is derived from an EMBL/GenBank/DDBJ whole genome shotgun (WGS) entry which is preliminary data.</text>
</comment>
<dbReference type="AlphaFoldDB" id="A0AAV2AZX5"/>
<dbReference type="Proteomes" id="UP001497382">
    <property type="component" value="Unassembled WGS sequence"/>
</dbReference>
<reference evidence="1 2" key="1">
    <citation type="submission" date="2024-04" db="EMBL/GenBank/DDBJ databases">
        <authorList>
            <person name="Rising A."/>
            <person name="Reimegard J."/>
            <person name="Sonavane S."/>
            <person name="Akerstrom W."/>
            <person name="Nylinder S."/>
            <person name="Hedman E."/>
            <person name="Kallberg Y."/>
        </authorList>
    </citation>
    <scope>NUCLEOTIDE SEQUENCE [LARGE SCALE GENOMIC DNA]</scope>
</reference>